<evidence type="ECO:0000313" key="12">
    <source>
        <dbReference type="Proteomes" id="UP000004830"/>
    </source>
</evidence>
<dbReference type="eggNOG" id="COG1589">
    <property type="taxonomic scope" value="Bacteria"/>
</dbReference>
<dbReference type="PROSITE" id="PS51779">
    <property type="entry name" value="POTRA"/>
    <property type="match status" value="1"/>
</dbReference>
<dbReference type="InterPro" id="IPR034746">
    <property type="entry name" value="POTRA"/>
</dbReference>
<dbReference type="GO" id="GO:0051301">
    <property type="term" value="P:cell division"/>
    <property type="evidence" value="ECO:0007669"/>
    <property type="project" value="UniProtKB-KW"/>
</dbReference>
<evidence type="ECO:0000259" key="10">
    <source>
        <dbReference type="PROSITE" id="PS51779"/>
    </source>
</evidence>
<feature type="domain" description="POTRA" evidence="10">
    <location>
        <begin position="197"/>
        <end position="265"/>
    </location>
</feature>
<reference evidence="11 12" key="1">
    <citation type="submission" date="2011-06" db="EMBL/GenBank/DDBJ databases">
        <title>The Genome Sequence of Collinsella tanakaei YIT 12063.</title>
        <authorList>
            <consortium name="The Broad Institute Genome Sequencing Platform"/>
            <person name="Earl A."/>
            <person name="Ward D."/>
            <person name="Feldgarden M."/>
            <person name="Gevers D."/>
            <person name="Morotomi M."/>
            <person name="Young S.K."/>
            <person name="Zeng Q."/>
            <person name="Gargeya S."/>
            <person name="Fitzgerald M."/>
            <person name="Haas B."/>
            <person name="Abouelleil A."/>
            <person name="Alvarado L."/>
            <person name="Arachchi H.M."/>
            <person name="Berlin A."/>
            <person name="Brown A."/>
            <person name="Chapman S.B."/>
            <person name="Chen Z."/>
            <person name="Dunbar C."/>
            <person name="Freedman E."/>
            <person name="Gearin G."/>
            <person name="Gellesch M."/>
            <person name="Goldberg J."/>
            <person name="Griggs A."/>
            <person name="Gujja S."/>
            <person name="Heiman D."/>
            <person name="Howarth C."/>
            <person name="Larson L."/>
            <person name="Lui A."/>
            <person name="MacDonald P.J.P."/>
            <person name="Mehta T."/>
            <person name="Montmayeur A."/>
            <person name="Murphy C."/>
            <person name="Neiman D."/>
            <person name="Pearson M."/>
            <person name="Priest M."/>
            <person name="Roberts A."/>
            <person name="Saif S."/>
            <person name="Shea T."/>
            <person name="Shenoy N."/>
            <person name="Sisk P."/>
            <person name="Stolte C."/>
            <person name="Sykes S."/>
            <person name="Wortman J."/>
            <person name="Nusbaum C."/>
            <person name="Birren B."/>
        </authorList>
    </citation>
    <scope>NUCLEOTIDE SEQUENCE [LARGE SCALE GENOMIC DNA]</scope>
    <source>
        <strain evidence="11 12">YIT 12063</strain>
    </source>
</reference>
<evidence type="ECO:0000256" key="4">
    <source>
        <dbReference type="ARBA" id="ARBA00022692"/>
    </source>
</evidence>
<feature type="transmembrane region" description="Helical" evidence="9">
    <location>
        <begin position="172"/>
        <end position="192"/>
    </location>
</feature>
<keyword evidence="3" id="KW-0132">Cell division</keyword>
<evidence type="ECO:0000256" key="8">
    <source>
        <dbReference type="SAM" id="MobiDB-lite"/>
    </source>
</evidence>
<keyword evidence="7" id="KW-0131">Cell cycle</keyword>
<keyword evidence="5 9" id="KW-1133">Transmembrane helix</keyword>
<dbReference type="GeneID" id="62758357"/>
<dbReference type="PANTHER" id="PTHR37820:SF1">
    <property type="entry name" value="CELL DIVISION PROTEIN FTSQ"/>
    <property type="match status" value="1"/>
</dbReference>
<sequence>MASSSNRKSNSSASRAAKPTFRKATAAQKRPVSSSAPATRPASVPAPKKPISAYTAPSRKTSSRVAASIKAKRPAKQVSGKGPAPRGLQSVPAKPAAAPMSGKGIKKAGMRKAAVPTLNQSIKKGSRPVTARALNTPAPQAAPAKEPRPAGKIASGAKAIASKLPVPRVPRAAIAAVLLGVLALAVAAIVILNSGLFAATEIKIEGSVHVTQGQAEQLIDIKEGTTLFNVNEAELSSALKKNPWVSGVDIEREFPHTLVITPHERTVIAIAYIAADDIAWAIGDDSCWIAPMSLSVYVDADGNIVDDVEPVVADSQDSATQDGASQDADAQDQVDTAATALPEGITALSGKDAAEALAKQSNAILLCDVSADVSPSSGDDVTSDLVLDGIAYAKGFTPEFVAQIKDISIASEEAISANLDSGVEIALGPPDDIALKERVVTQLLQQEQGVTFINVRTPNAYTFRSVPT</sequence>
<evidence type="ECO:0000256" key="9">
    <source>
        <dbReference type="SAM" id="Phobius"/>
    </source>
</evidence>
<dbReference type="InterPro" id="IPR050487">
    <property type="entry name" value="FtsQ_DivIB"/>
</dbReference>
<organism evidence="11 12">
    <name type="scientific">Collinsella tanakaei YIT 12063</name>
    <dbReference type="NCBI Taxonomy" id="742742"/>
    <lineage>
        <taxon>Bacteria</taxon>
        <taxon>Bacillati</taxon>
        <taxon>Actinomycetota</taxon>
        <taxon>Coriobacteriia</taxon>
        <taxon>Coriobacteriales</taxon>
        <taxon>Coriobacteriaceae</taxon>
        <taxon>Collinsella</taxon>
    </lineage>
</organism>
<comment type="caution">
    <text evidence="11">The sequence shown here is derived from an EMBL/GenBank/DDBJ whole genome shotgun (WGS) entry which is preliminary data.</text>
</comment>
<dbReference type="RefSeq" id="WP_009140625.1">
    <property type="nucleotide sequence ID" value="NZ_JH126467.1"/>
</dbReference>
<evidence type="ECO:0000313" key="11">
    <source>
        <dbReference type="EMBL" id="EGX67263.1"/>
    </source>
</evidence>
<dbReference type="GO" id="GO:0005886">
    <property type="term" value="C:plasma membrane"/>
    <property type="evidence" value="ECO:0007669"/>
    <property type="project" value="TreeGrafter"/>
</dbReference>
<keyword evidence="2" id="KW-1003">Cell membrane</keyword>
<dbReference type="EMBL" id="ADLS01000007">
    <property type="protein sequence ID" value="EGX67263.1"/>
    <property type="molecule type" value="Genomic_DNA"/>
</dbReference>
<dbReference type="PANTHER" id="PTHR37820">
    <property type="entry name" value="CELL DIVISION PROTEIN DIVIB"/>
    <property type="match status" value="1"/>
</dbReference>
<dbReference type="Pfam" id="PF08478">
    <property type="entry name" value="POTRA_1"/>
    <property type="match status" value="1"/>
</dbReference>
<name>G1WGX6_9ACTN</name>
<feature type="region of interest" description="Disordered" evidence="8">
    <location>
        <begin position="1"/>
        <end position="106"/>
    </location>
</feature>
<evidence type="ECO:0000256" key="6">
    <source>
        <dbReference type="ARBA" id="ARBA00023136"/>
    </source>
</evidence>
<proteinExistence type="predicted"/>
<comment type="subcellular location">
    <subcellularLocation>
        <location evidence="1">Membrane</location>
    </subcellularLocation>
</comment>
<accession>G1WGX6</accession>
<dbReference type="HOGENOM" id="CLU_053654_0_0_11"/>
<dbReference type="PATRIC" id="fig|742742.3.peg.564"/>
<dbReference type="OrthoDB" id="3173189at2"/>
<dbReference type="STRING" id="742742.HMPREF9452_00589"/>
<gene>
    <name evidence="11" type="ORF">HMPREF9452_00589</name>
</gene>
<dbReference type="Gene3D" id="3.10.20.310">
    <property type="entry name" value="membrane protein fhac"/>
    <property type="match status" value="1"/>
</dbReference>
<dbReference type="InterPro" id="IPR013685">
    <property type="entry name" value="POTRA_FtsQ_type"/>
</dbReference>
<dbReference type="Proteomes" id="UP000004830">
    <property type="component" value="Unassembled WGS sequence"/>
</dbReference>
<keyword evidence="6 9" id="KW-0472">Membrane</keyword>
<keyword evidence="4 9" id="KW-0812">Transmembrane</keyword>
<dbReference type="AlphaFoldDB" id="G1WGX6"/>
<protein>
    <recommendedName>
        <fullName evidence="10">POTRA domain-containing protein</fullName>
    </recommendedName>
</protein>
<evidence type="ECO:0000256" key="7">
    <source>
        <dbReference type="ARBA" id="ARBA00023306"/>
    </source>
</evidence>
<keyword evidence="12" id="KW-1185">Reference proteome</keyword>
<evidence type="ECO:0000256" key="5">
    <source>
        <dbReference type="ARBA" id="ARBA00022989"/>
    </source>
</evidence>
<evidence type="ECO:0000256" key="3">
    <source>
        <dbReference type="ARBA" id="ARBA00022618"/>
    </source>
</evidence>
<evidence type="ECO:0000256" key="2">
    <source>
        <dbReference type="ARBA" id="ARBA00022475"/>
    </source>
</evidence>
<feature type="region of interest" description="Disordered" evidence="8">
    <location>
        <begin position="122"/>
        <end position="150"/>
    </location>
</feature>
<evidence type="ECO:0000256" key="1">
    <source>
        <dbReference type="ARBA" id="ARBA00004370"/>
    </source>
</evidence>
<feature type="compositionally biased region" description="Low complexity" evidence="8">
    <location>
        <begin position="1"/>
        <end position="18"/>
    </location>
</feature>